<dbReference type="EMBL" id="BQNZ01000003">
    <property type="protein sequence ID" value="GKH73430.1"/>
    <property type="molecule type" value="Genomic_DNA"/>
</dbReference>
<evidence type="ECO:0000313" key="2">
    <source>
        <dbReference type="Proteomes" id="UP001055114"/>
    </source>
</evidence>
<proteinExistence type="predicted"/>
<dbReference type="AlphaFoldDB" id="A0AA37NG31"/>
<reference evidence="1" key="1">
    <citation type="submission" date="2022-01" db="EMBL/GenBank/DDBJ databases">
        <title>Novel bile acid biosynthetic pathways are enriched in the microbiome of centenarians.</title>
        <authorList>
            <person name="Sato Y."/>
            <person name="Atarashi K."/>
            <person name="Plichta R.D."/>
            <person name="Arai Y."/>
            <person name="Sasajima S."/>
            <person name="Kearney M.S."/>
            <person name="Suda W."/>
            <person name="Takeshita K."/>
            <person name="Sasaki T."/>
            <person name="Okamoto S."/>
            <person name="Skelly N.A."/>
            <person name="Okamura Y."/>
            <person name="Vlamakis H."/>
            <person name="Li Y."/>
            <person name="Tanoue T."/>
            <person name="Takei H."/>
            <person name="Nittono H."/>
            <person name="Narushima S."/>
            <person name="Irie J."/>
            <person name="Itoh H."/>
            <person name="Moriya K."/>
            <person name="Sugiura Y."/>
            <person name="Suematsu M."/>
            <person name="Moritoki N."/>
            <person name="Shibata S."/>
            <person name="Littman R.D."/>
            <person name="Fischbach A.M."/>
            <person name="Uwamino Y."/>
            <person name="Inoue T."/>
            <person name="Honda A."/>
            <person name="Hattori M."/>
            <person name="Murai T."/>
            <person name="Xavier J.R."/>
            <person name="Hirose N."/>
            <person name="Honda K."/>
        </authorList>
    </citation>
    <scope>NUCLEOTIDE SEQUENCE</scope>
    <source>
        <strain evidence="1">CE91-St3</strain>
    </source>
</reference>
<comment type="caution">
    <text evidence="1">The sequence shown here is derived from an EMBL/GenBank/DDBJ whole genome shotgun (WGS) entry which is preliminary data.</text>
</comment>
<accession>A0AA37NG31</accession>
<dbReference type="RefSeq" id="WP_075965676.1">
    <property type="nucleotide sequence ID" value="NZ_BQNZ01000003.1"/>
</dbReference>
<evidence type="ECO:0000313" key="1">
    <source>
        <dbReference type="EMBL" id="GKH73430.1"/>
    </source>
</evidence>
<name>A0AA37NG31_9BACT</name>
<organism evidence="1 2">
    <name type="scientific">Parabacteroides merdae</name>
    <dbReference type="NCBI Taxonomy" id="46503"/>
    <lineage>
        <taxon>Bacteria</taxon>
        <taxon>Pseudomonadati</taxon>
        <taxon>Bacteroidota</taxon>
        <taxon>Bacteroidia</taxon>
        <taxon>Bacteroidales</taxon>
        <taxon>Tannerellaceae</taxon>
        <taxon>Parabacteroides</taxon>
    </lineage>
</organism>
<gene>
    <name evidence="1" type="ORF">CE91St3_32930</name>
</gene>
<protein>
    <submittedName>
        <fullName evidence="1">Uncharacterized protein</fullName>
    </submittedName>
</protein>
<dbReference type="Proteomes" id="UP001055114">
    <property type="component" value="Unassembled WGS sequence"/>
</dbReference>
<sequence>MEAILVNNKTGQRRVEDLSLEEYYYFGSKEEHLTPGHPEIFRKEIEDVLKHLIWGVIHSFPSDYPKTDLNISNETVKQDAAKIALERLRDKIDKILKDKKYEGLFI</sequence>